<dbReference type="Pfam" id="PF02390">
    <property type="entry name" value="Methyltransf_4"/>
    <property type="match status" value="1"/>
</dbReference>
<feature type="non-terminal residue" evidence="8">
    <location>
        <position position="1"/>
    </location>
</feature>
<keyword evidence="4" id="KW-0808">Transferase</keyword>
<dbReference type="GO" id="GO:0043527">
    <property type="term" value="C:tRNA methyltransferase complex"/>
    <property type="evidence" value="ECO:0007669"/>
    <property type="project" value="TreeGrafter"/>
</dbReference>
<keyword evidence="9" id="KW-1185">Reference proteome</keyword>
<accession>A0A812L805</accession>
<protein>
    <recommendedName>
        <fullName evidence="2">tRNA (guanine(46)-N(7))-methyltransferase</fullName>
        <ecNumber evidence="2">2.1.1.33</ecNumber>
    </recommendedName>
</protein>
<organism evidence="8 9">
    <name type="scientific">Symbiodinium pilosum</name>
    <name type="common">Dinoflagellate</name>
    <dbReference type="NCBI Taxonomy" id="2952"/>
    <lineage>
        <taxon>Eukaryota</taxon>
        <taxon>Sar</taxon>
        <taxon>Alveolata</taxon>
        <taxon>Dinophyceae</taxon>
        <taxon>Suessiales</taxon>
        <taxon>Symbiodiniaceae</taxon>
        <taxon>Symbiodinium</taxon>
    </lineage>
</organism>
<feature type="non-terminal residue" evidence="8">
    <location>
        <position position="301"/>
    </location>
</feature>
<dbReference type="GO" id="GO:0008176">
    <property type="term" value="F:tRNA (guanine(46)-N7)-methyltransferase activity"/>
    <property type="evidence" value="ECO:0007669"/>
    <property type="project" value="UniProtKB-EC"/>
</dbReference>
<dbReference type="Gene3D" id="3.40.50.150">
    <property type="entry name" value="Vaccinia Virus protein VP39"/>
    <property type="match status" value="1"/>
</dbReference>
<dbReference type="CDD" id="cd02440">
    <property type="entry name" value="AdoMet_MTases"/>
    <property type="match status" value="1"/>
</dbReference>
<comment type="caution">
    <text evidence="8">The sequence shown here is derived from an EMBL/GenBank/DDBJ whole genome shotgun (WGS) entry which is preliminary data.</text>
</comment>
<keyword evidence="3" id="KW-0489">Methyltransferase</keyword>
<evidence type="ECO:0000256" key="5">
    <source>
        <dbReference type="ARBA" id="ARBA00022691"/>
    </source>
</evidence>
<dbReference type="OrthoDB" id="446773at2759"/>
<comment type="catalytic activity">
    <reaction evidence="1">
        <text>guanosine(46) in tRNA + S-adenosyl-L-methionine = N(7)-methylguanosine(46) in tRNA + S-adenosyl-L-homocysteine</text>
        <dbReference type="Rhea" id="RHEA:42708"/>
        <dbReference type="Rhea" id="RHEA-COMP:10188"/>
        <dbReference type="Rhea" id="RHEA-COMP:10189"/>
        <dbReference type="ChEBI" id="CHEBI:57856"/>
        <dbReference type="ChEBI" id="CHEBI:59789"/>
        <dbReference type="ChEBI" id="CHEBI:74269"/>
        <dbReference type="ChEBI" id="CHEBI:74480"/>
        <dbReference type="EC" id="2.1.1.33"/>
    </reaction>
</comment>
<evidence type="ECO:0000313" key="8">
    <source>
        <dbReference type="EMBL" id="CAE7242492.1"/>
    </source>
</evidence>
<evidence type="ECO:0000256" key="3">
    <source>
        <dbReference type="ARBA" id="ARBA00022603"/>
    </source>
</evidence>
<dbReference type="InterPro" id="IPR029063">
    <property type="entry name" value="SAM-dependent_MTases_sf"/>
</dbReference>
<dbReference type="AlphaFoldDB" id="A0A812L805"/>
<dbReference type="EC" id="2.1.1.33" evidence="2"/>
<evidence type="ECO:0000313" key="9">
    <source>
        <dbReference type="Proteomes" id="UP000649617"/>
    </source>
</evidence>
<dbReference type="InterPro" id="IPR003358">
    <property type="entry name" value="tRNA_(Gua-N-7)_MeTrfase_Trmb"/>
</dbReference>
<dbReference type="PANTHER" id="PTHR23417">
    <property type="entry name" value="3-DEOXY-D-MANNO-OCTULOSONIC-ACID TRANSFERASE/TRNA GUANINE-N 7 - -METHYLTRANSFERASE"/>
    <property type="match status" value="1"/>
</dbReference>
<keyword evidence="6" id="KW-0819">tRNA processing</keyword>
<dbReference type="Proteomes" id="UP000649617">
    <property type="component" value="Unassembled WGS sequence"/>
</dbReference>
<dbReference type="EMBL" id="CAJNIZ010005542">
    <property type="protein sequence ID" value="CAE7242492.1"/>
    <property type="molecule type" value="Genomic_DNA"/>
</dbReference>
<dbReference type="SUPFAM" id="SSF53335">
    <property type="entry name" value="S-adenosyl-L-methionine-dependent methyltransferases"/>
    <property type="match status" value="1"/>
</dbReference>
<evidence type="ECO:0000256" key="7">
    <source>
        <dbReference type="SAM" id="MobiDB-lite"/>
    </source>
</evidence>
<proteinExistence type="predicted"/>
<name>A0A812L805_SYMPI</name>
<dbReference type="PROSITE" id="PS51625">
    <property type="entry name" value="SAM_MT_TRMB"/>
    <property type="match status" value="1"/>
</dbReference>
<evidence type="ECO:0000256" key="4">
    <source>
        <dbReference type="ARBA" id="ARBA00022679"/>
    </source>
</evidence>
<reference evidence="8" key="1">
    <citation type="submission" date="2021-02" db="EMBL/GenBank/DDBJ databases">
        <authorList>
            <person name="Dougan E. K."/>
            <person name="Rhodes N."/>
            <person name="Thang M."/>
            <person name="Chan C."/>
        </authorList>
    </citation>
    <scope>NUCLEOTIDE SEQUENCE</scope>
</reference>
<evidence type="ECO:0000256" key="6">
    <source>
        <dbReference type="ARBA" id="ARBA00022694"/>
    </source>
</evidence>
<feature type="region of interest" description="Disordered" evidence="7">
    <location>
        <begin position="87"/>
        <end position="112"/>
    </location>
</feature>
<keyword evidence="5" id="KW-0949">S-adenosyl-L-methionine</keyword>
<sequence>ALLPCVKASPLDGQAIGNALYGLQSLSSDSQVVRQLLVVFASKLKAFDCKMTEQEVSNALYGLQFMDLSITEVREIVDVLVTSVTSDDAEQSPSRDRRSQRSRHPLNPLASSESRLPSNFVAVAFPGTLSGERCRYLVDIGCDMGGFVRGVAQSRPEMRVVGLEMRSHAVTYAVARAREQGLQNAAFAQGNANVDLACLLRQVQDTGEVETVTVNFPDPHLLPEHRERRVLRGSLVKVLAEHLLPETEVLFQSDLALLVEEARAAFTVSRCFRATPWQSRQDLVDTERQKVVRRSGGTVHK</sequence>
<evidence type="ECO:0000256" key="1">
    <source>
        <dbReference type="ARBA" id="ARBA00000142"/>
    </source>
</evidence>
<dbReference type="PANTHER" id="PTHR23417:SF21">
    <property type="entry name" value="TRNA (GUANINE-N(7)-)-METHYLTRANSFERASE"/>
    <property type="match status" value="1"/>
</dbReference>
<evidence type="ECO:0000256" key="2">
    <source>
        <dbReference type="ARBA" id="ARBA00011977"/>
    </source>
</evidence>
<gene>
    <name evidence="8" type="primary">trmB</name>
    <name evidence="8" type="ORF">SPIL2461_LOCUS4268</name>
</gene>